<comment type="function">
    <text evidence="14">Catalyzes the hydrolysis of ATP coupled with the transport of calcium.</text>
</comment>
<dbReference type="Gene3D" id="3.40.50.1000">
    <property type="entry name" value="HAD superfamily/HAD-like"/>
    <property type="match status" value="1"/>
</dbReference>
<evidence type="ECO:0000256" key="2">
    <source>
        <dbReference type="ARBA" id="ARBA00022448"/>
    </source>
</evidence>
<dbReference type="SMART" id="SM00831">
    <property type="entry name" value="Cation_ATPase_N"/>
    <property type="match status" value="1"/>
</dbReference>
<dbReference type="InterPro" id="IPR044492">
    <property type="entry name" value="P_typ_ATPase_HD_dom"/>
</dbReference>
<dbReference type="SMR" id="A2FSW9"/>
<dbReference type="Gene3D" id="2.70.150.10">
    <property type="entry name" value="Calcium-transporting ATPase, cytoplasmic transduction domain A"/>
    <property type="match status" value="1"/>
</dbReference>
<keyword evidence="9" id="KW-0460">Magnesium</keyword>
<evidence type="ECO:0000313" key="17">
    <source>
        <dbReference type="Proteomes" id="UP000001542"/>
    </source>
</evidence>
<evidence type="ECO:0000256" key="8">
    <source>
        <dbReference type="ARBA" id="ARBA00022840"/>
    </source>
</evidence>
<keyword evidence="13 14" id="KW-0472">Membrane</keyword>
<keyword evidence="8 14" id="KW-0067">ATP-binding</keyword>
<dbReference type="Gene3D" id="3.40.1110.10">
    <property type="entry name" value="Calcium-transporting ATPase, cytoplasmic domain N"/>
    <property type="match status" value="1"/>
</dbReference>
<feature type="transmembrane region" description="Helical" evidence="14">
    <location>
        <begin position="303"/>
        <end position="332"/>
    </location>
</feature>
<dbReference type="InterPro" id="IPR023214">
    <property type="entry name" value="HAD_sf"/>
</dbReference>
<dbReference type="InterPro" id="IPR059000">
    <property type="entry name" value="ATPase_P-type_domA"/>
</dbReference>
<feature type="transmembrane region" description="Helical" evidence="14">
    <location>
        <begin position="879"/>
        <end position="899"/>
    </location>
</feature>
<dbReference type="Pfam" id="PF00689">
    <property type="entry name" value="Cation_ATPase_C"/>
    <property type="match status" value="1"/>
</dbReference>
<dbReference type="GO" id="GO:0012505">
    <property type="term" value="C:endomembrane system"/>
    <property type="evidence" value="ECO:0007669"/>
    <property type="project" value="UniProtKB-SubCell"/>
</dbReference>
<evidence type="ECO:0000256" key="3">
    <source>
        <dbReference type="ARBA" id="ARBA00022568"/>
    </source>
</evidence>
<dbReference type="RefSeq" id="XP_001304921.1">
    <property type="nucleotide sequence ID" value="XM_001304920.1"/>
</dbReference>
<dbReference type="VEuPathDB" id="TrichDB:TVAGG3_0315840"/>
<feature type="transmembrane region" description="Helical" evidence="14">
    <location>
        <begin position="788"/>
        <end position="805"/>
    </location>
</feature>
<dbReference type="InterPro" id="IPR006068">
    <property type="entry name" value="ATPase_P-typ_cation-transptr_C"/>
</dbReference>
<organism evidence="16 17">
    <name type="scientific">Trichomonas vaginalis (strain ATCC PRA-98 / G3)</name>
    <dbReference type="NCBI Taxonomy" id="412133"/>
    <lineage>
        <taxon>Eukaryota</taxon>
        <taxon>Metamonada</taxon>
        <taxon>Parabasalia</taxon>
        <taxon>Trichomonadida</taxon>
        <taxon>Trichomonadidae</taxon>
        <taxon>Trichomonas</taxon>
    </lineage>
</organism>
<dbReference type="InterPro" id="IPR008250">
    <property type="entry name" value="ATPase_P-typ_transduc_dom_A_sf"/>
</dbReference>
<dbReference type="SUPFAM" id="SSF81653">
    <property type="entry name" value="Calcium ATPase, transduction domain A"/>
    <property type="match status" value="1"/>
</dbReference>
<name>A2FSW9_TRIV3</name>
<keyword evidence="10" id="KW-1278">Translocase</keyword>
<dbReference type="Pfam" id="PF00690">
    <property type="entry name" value="Cation_ATPase_N"/>
    <property type="match status" value="1"/>
</dbReference>
<feature type="transmembrane region" description="Helical" evidence="14">
    <location>
        <begin position="849"/>
        <end position="873"/>
    </location>
</feature>
<keyword evidence="3 14" id="KW-0109">Calcium transport</keyword>
<sequence>MTQLEEDLSPEHLEKILVDEDDKAIDTLGGVECVATKVNSDIKKGLSKNQLEKQESKYGSNSVPVREVPSIWQMLLDALDDATLKILIACAICSLILETTFATPEERGTAWIDGAAILCAVSVVSLVQAFSNHDQALQFAKINRCNYIYPVHVIRDGFMNEIKSSEVLVGDIIILSPGDKIPADGIIIDSDSLEIDTSAATGESKHDLKSLDNPFLLSGTLVSQGRGKYLVLCVGKHSNFGRIFATLNEEQKQTPLQDKLEDLAENIGYAGMIVAVVSFVALFLHCIYMRVTTGWKWSAAQDLLEYLVGALSIVVVAVPEGLPLAVTISLAYSMKKMMKDNNFVRHLRACETMGSATVICTDKTGTLTLNEMNVEKVIIGDQNIDAKDKEQISQSLLDKIIESIAVNSTAEITEHGSFGTQTECALLRYVISFGADIRKIRDEHSDFHQYQFSTLRKTMSTYYKSNQNTIVSAKGAWEYILGQCKSYYSKDGKIYDLSNDVQASMKKVIEAGCRQSYRMMAVAMKEVESVPRNQDDAESNLTLLCVFAIRDSLRPSTPSAIAECQHAGIRVIMITGDNPLTATAIANDCGIQTGDRSVLTGDDLRGKSEKEIEDLVKSCCVVARAKPLDKYAVVNALQRQGEIVAVTGDGTNDAPALHTADVGLSMGICGTELAKEASDIVILDDNFKSIVSSVMWGRCIYNNVRRFLQFQLTANVGTLFISFLSSVILQDTPFKAVQLLWINMIMDSLGALALATSMPQRTLLHRPPNDREVPLISRFMIKNIGSQSFYQILLMMILLVFHGQIEARSVHHYTLIFNVFVYCQVFNLINARVVDREDKIFDAFFSNPLFLIIMGGIAIVEFILVQLCGKFFASEKLSLSEWIFSVSIGAFCVPYGLVVRALPINIFNQIVDAFDYIKGLFIKSE</sequence>
<dbReference type="GO" id="GO:0016887">
    <property type="term" value="F:ATP hydrolysis activity"/>
    <property type="evidence" value="ECO:0007669"/>
    <property type="project" value="InterPro"/>
</dbReference>
<evidence type="ECO:0000256" key="10">
    <source>
        <dbReference type="ARBA" id="ARBA00022967"/>
    </source>
</evidence>
<keyword evidence="11 14" id="KW-1133">Transmembrane helix</keyword>
<dbReference type="InterPro" id="IPR006408">
    <property type="entry name" value="P-type_ATPase_IIB"/>
</dbReference>
<dbReference type="AlphaFoldDB" id="A2FSW9"/>
<dbReference type="OMA" id="QLAVTFM"/>
<evidence type="ECO:0000313" key="16">
    <source>
        <dbReference type="EMBL" id="EAX91991.1"/>
    </source>
</evidence>
<dbReference type="NCBIfam" id="TIGR01494">
    <property type="entry name" value="ATPase_P-type"/>
    <property type="match status" value="2"/>
</dbReference>
<evidence type="ECO:0000256" key="12">
    <source>
        <dbReference type="ARBA" id="ARBA00023065"/>
    </source>
</evidence>
<dbReference type="Pfam" id="PF13246">
    <property type="entry name" value="Cation_ATPase"/>
    <property type="match status" value="1"/>
</dbReference>
<reference evidence="16" key="2">
    <citation type="journal article" date="2007" name="Science">
        <title>Draft genome sequence of the sexually transmitted pathogen Trichomonas vaginalis.</title>
        <authorList>
            <person name="Carlton J.M."/>
            <person name="Hirt R.P."/>
            <person name="Silva J.C."/>
            <person name="Delcher A.L."/>
            <person name="Schatz M."/>
            <person name="Zhao Q."/>
            <person name="Wortman J.R."/>
            <person name="Bidwell S.L."/>
            <person name="Alsmark U.C.M."/>
            <person name="Besteiro S."/>
            <person name="Sicheritz-Ponten T."/>
            <person name="Noel C.J."/>
            <person name="Dacks J.B."/>
            <person name="Foster P.G."/>
            <person name="Simillion C."/>
            <person name="Van de Peer Y."/>
            <person name="Miranda-Saavedra D."/>
            <person name="Barton G.J."/>
            <person name="Westrop G.D."/>
            <person name="Mueller S."/>
            <person name="Dessi D."/>
            <person name="Fiori P.L."/>
            <person name="Ren Q."/>
            <person name="Paulsen I."/>
            <person name="Zhang H."/>
            <person name="Bastida-Corcuera F.D."/>
            <person name="Simoes-Barbosa A."/>
            <person name="Brown M.T."/>
            <person name="Hayes R.D."/>
            <person name="Mukherjee M."/>
            <person name="Okumura C.Y."/>
            <person name="Schneider R."/>
            <person name="Smith A.J."/>
            <person name="Vanacova S."/>
            <person name="Villalvazo M."/>
            <person name="Haas B.J."/>
            <person name="Pertea M."/>
            <person name="Feldblyum T.V."/>
            <person name="Utterback T.R."/>
            <person name="Shu C.L."/>
            <person name="Osoegawa K."/>
            <person name="de Jong P.J."/>
            <person name="Hrdy I."/>
            <person name="Horvathova L."/>
            <person name="Zubacova Z."/>
            <person name="Dolezal P."/>
            <person name="Malik S.B."/>
            <person name="Logsdon J.M. Jr."/>
            <person name="Henze K."/>
            <person name="Gupta A."/>
            <person name="Wang C.C."/>
            <person name="Dunne R.L."/>
            <person name="Upcroft J.A."/>
            <person name="Upcroft P."/>
            <person name="White O."/>
            <person name="Salzberg S.L."/>
            <person name="Tang P."/>
            <person name="Chiu C.-H."/>
            <person name="Lee Y.-S."/>
            <person name="Embley T.M."/>
            <person name="Coombs G.H."/>
            <person name="Mottram J.C."/>
            <person name="Tachezy J."/>
            <person name="Fraser-Liggett C.M."/>
            <person name="Johnson P.J."/>
        </authorList>
    </citation>
    <scope>NUCLEOTIDE SEQUENCE [LARGE SCALE GENOMIC DNA]</scope>
    <source>
        <strain evidence="16">G3</strain>
    </source>
</reference>
<dbReference type="VEuPathDB" id="TrichDB:TVAG_001610"/>
<dbReference type="SFLD" id="SFLDF00027">
    <property type="entry name" value="p-type_atpase"/>
    <property type="match status" value="1"/>
</dbReference>
<keyword evidence="17" id="KW-1185">Reference proteome</keyword>
<dbReference type="GO" id="GO:0005524">
    <property type="term" value="F:ATP binding"/>
    <property type="evidence" value="ECO:0007669"/>
    <property type="project" value="UniProtKB-KW"/>
</dbReference>
<dbReference type="FunFam" id="3.40.50.1000:FF:000193">
    <property type="entry name" value="Plasma membrane calcium-transporting ATPase 2"/>
    <property type="match status" value="1"/>
</dbReference>
<dbReference type="GO" id="GO:0005886">
    <property type="term" value="C:plasma membrane"/>
    <property type="evidence" value="ECO:0000318"/>
    <property type="project" value="GO_Central"/>
</dbReference>
<evidence type="ECO:0000256" key="9">
    <source>
        <dbReference type="ARBA" id="ARBA00022842"/>
    </source>
</evidence>
<evidence type="ECO:0000256" key="4">
    <source>
        <dbReference type="ARBA" id="ARBA00022692"/>
    </source>
</evidence>
<keyword evidence="7 14" id="KW-0106">Calcium</keyword>
<dbReference type="GO" id="GO:0005388">
    <property type="term" value="F:P-type calcium transporter activity"/>
    <property type="evidence" value="ECO:0000318"/>
    <property type="project" value="GO_Central"/>
</dbReference>
<dbReference type="EMBL" id="DS113997">
    <property type="protein sequence ID" value="EAX91991.1"/>
    <property type="molecule type" value="Genomic_DNA"/>
</dbReference>
<dbReference type="SUPFAM" id="SSF81665">
    <property type="entry name" value="Calcium ATPase, transmembrane domain M"/>
    <property type="match status" value="1"/>
</dbReference>
<dbReference type="SUPFAM" id="SSF81660">
    <property type="entry name" value="Metal cation-transporting ATPase, ATP-binding domain N"/>
    <property type="match status" value="1"/>
</dbReference>
<feature type="transmembrane region" description="Helical" evidence="14">
    <location>
        <begin position="712"/>
        <end position="730"/>
    </location>
</feature>
<dbReference type="Proteomes" id="UP000001542">
    <property type="component" value="Unassembled WGS sequence"/>
</dbReference>
<gene>
    <name evidence="16" type="ORF">TVAG_001610</name>
</gene>
<keyword evidence="5" id="KW-0479">Metal-binding</keyword>
<dbReference type="EC" id="7.2.2.10" evidence="14"/>
<dbReference type="Pfam" id="PF00122">
    <property type="entry name" value="E1-E2_ATPase"/>
    <property type="match status" value="1"/>
</dbReference>
<dbReference type="InterPro" id="IPR001757">
    <property type="entry name" value="P_typ_ATPase"/>
</dbReference>
<evidence type="ECO:0000256" key="1">
    <source>
        <dbReference type="ARBA" id="ARBA00004127"/>
    </source>
</evidence>
<comment type="subcellular location">
    <subcellularLocation>
        <location evidence="1">Endomembrane system</location>
        <topology evidence="1">Multi-pass membrane protein</topology>
    </subcellularLocation>
    <subcellularLocation>
        <location evidence="14">Membrane</location>
        <topology evidence="14">Multi-pass membrane protein</topology>
    </subcellularLocation>
</comment>
<evidence type="ECO:0000256" key="13">
    <source>
        <dbReference type="ARBA" id="ARBA00023136"/>
    </source>
</evidence>
<dbReference type="SUPFAM" id="SSF56784">
    <property type="entry name" value="HAD-like"/>
    <property type="match status" value="1"/>
</dbReference>
<evidence type="ECO:0000256" key="5">
    <source>
        <dbReference type="ARBA" id="ARBA00022723"/>
    </source>
</evidence>
<feature type="domain" description="Cation-transporting P-type ATPase N-terminal" evidence="15">
    <location>
        <begin position="27"/>
        <end position="99"/>
    </location>
</feature>
<dbReference type="InterPro" id="IPR036412">
    <property type="entry name" value="HAD-like_sf"/>
</dbReference>
<dbReference type="SFLD" id="SFLDG00002">
    <property type="entry name" value="C1.7:_P-type_atpase_like"/>
    <property type="match status" value="1"/>
</dbReference>
<dbReference type="PANTHER" id="PTHR24093:SF369">
    <property type="entry name" value="CALCIUM-TRANSPORTING ATPASE"/>
    <property type="match status" value="1"/>
</dbReference>
<keyword evidence="12 14" id="KW-0406">Ion transport</keyword>
<dbReference type="PRINTS" id="PR00120">
    <property type="entry name" value="HATPASE"/>
</dbReference>
<dbReference type="STRING" id="5722.A2FSW9"/>
<comment type="similarity">
    <text evidence="14">Belongs to the cation transport ATPase (P-type) (TC 3.A.3) family.</text>
</comment>
<keyword evidence="4 14" id="KW-0812">Transmembrane</keyword>
<dbReference type="GO" id="GO:0046872">
    <property type="term" value="F:metal ion binding"/>
    <property type="evidence" value="ECO:0007669"/>
    <property type="project" value="UniProtKB-KW"/>
</dbReference>
<evidence type="ECO:0000256" key="14">
    <source>
        <dbReference type="RuleBase" id="RU361146"/>
    </source>
</evidence>
<dbReference type="eggNOG" id="KOG0204">
    <property type="taxonomic scope" value="Eukaryota"/>
</dbReference>
<comment type="catalytic activity">
    <reaction evidence="14">
        <text>Ca(2+)(in) + ATP + H2O = Ca(2+)(out) + ADP + phosphate + H(+)</text>
        <dbReference type="Rhea" id="RHEA:18105"/>
        <dbReference type="ChEBI" id="CHEBI:15377"/>
        <dbReference type="ChEBI" id="CHEBI:15378"/>
        <dbReference type="ChEBI" id="CHEBI:29108"/>
        <dbReference type="ChEBI" id="CHEBI:30616"/>
        <dbReference type="ChEBI" id="CHEBI:43474"/>
        <dbReference type="ChEBI" id="CHEBI:456216"/>
        <dbReference type="EC" id="7.2.2.10"/>
    </reaction>
</comment>
<dbReference type="FunFam" id="3.40.1110.10:FF:000164">
    <property type="entry name" value="Calcium-transporting ATPase"/>
    <property type="match status" value="1"/>
</dbReference>
<evidence type="ECO:0000256" key="7">
    <source>
        <dbReference type="ARBA" id="ARBA00022837"/>
    </source>
</evidence>
<dbReference type="InterPro" id="IPR023298">
    <property type="entry name" value="ATPase_P-typ_TM_dom_sf"/>
</dbReference>
<feature type="transmembrane region" description="Helical" evidence="14">
    <location>
        <begin position="267"/>
        <end position="291"/>
    </location>
</feature>
<accession>A2FSW9</accession>
<comment type="caution">
    <text evidence="14">Lacks conserved residue(s) required for the propagation of feature annotation.</text>
</comment>
<dbReference type="InterPro" id="IPR023299">
    <property type="entry name" value="ATPase_P-typ_cyto_dom_N"/>
</dbReference>
<dbReference type="InParanoid" id="A2FSW9"/>
<evidence type="ECO:0000259" key="15">
    <source>
        <dbReference type="SMART" id="SM00831"/>
    </source>
</evidence>
<dbReference type="KEGG" id="tva:4749696"/>
<dbReference type="PROSITE" id="PS00154">
    <property type="entry name" value="ATPASE_E1_E2"/>
    <property type="match status" value="1"/>
</dbReference>
<dbReference type="SFLD" id="SFLDS00003">
    <property type="entry name" value="Haloacid_Dehalogenase"/>
    <property type="match status" value="1"/>
</dbReference>
<reference evidence="16" key="1">
    <citation type="submission" date="2006-10" db="EMBL/GenBank/DDBJ databases">
        <authorList>
            <person name="Amadeo P."/>
            <person name="Zhao Q."/>
            <person name="Wortman J."/>
            <person name="Fraser-Liggett C."/>
            <person name="Carlton J."/>
        </authorList>
    </citation>
    <scope>NUCLEOTIDE SEQUENCE</scope>
    <source>
        <strain evidence="16">G3</strain>
    </source>
</reference>
<protein>
    <recommendedName>
        <fullName evidence="14">Calcium-transporting ATPase</fullName>
        <ecNumber evidence="14">7.2.2.10</ecNumber>
    </recommendedName>
</protein>
<evidence type="ECO:0000256" key="6">
    <source>
        <dbReference type="ARBA" id="ARBA00022741"/>
    </source>
</evidence>
<dbReference type="FunFam" id="2.70.150.10:FF:000029">
    <property type="entry name" value="Calcium-transporting ATPase"/>
    <property type="match status" value="1"/>
</dbReference>
<dbReference type="PRINTS" id="PR00119">
    <property type="entry name" value="CATATPASE"/>
</dbReference>
<evidence type="ECO:0000256" key="11">
    <source>
        <dbReference type="ARBA" id="ARBA00022989"/>
    </source>
</evidence>
<proteinExistence type="inferred from homology"/>
<feature type="transmembrane region" description="Helical" evidence="14">
    <location>
        <begin position="811"/>
        <end position="829"/>
    </location>
</feature>
<dbReference type="NCBIfam" id="TIGR01517">
    <property type="entry name" value="ATPase-IIB_Ca"/>
    <property type="match status" value="1"/>
</dbReference>
<dbReference type="InterPro" id="IPR004014">
    <property type="entry name" value="ATPase_P-typ_cation-transptr_N"/>
</dbReference>
<dbReference type="Gene3D" id="1.20.1110.10">
    <property type="entry name" value="Calcium-transporting ATPase, transmembrane domain"/>
    <property type="match status" value="1"/>
</dbReference>
<dbReference type="InterPro" id="IPR018303">
    <property type="entry name" value="ATPase_P-typ_P_site"/>
</dbReference>
<dbReference type="OrthoDB" id="3352408at2759"/>
<keyword evidence="6 14" id="KW-0547">Nucleotide-binding</keyword>
<dbReference type="PANTHER" id="PTHR24093">
    <property type="entry name" value="CATION TRANSPORTING ATPASE"/>
    <property type="match status" value="1"/>
</dbReference>
<keyword evidence="2 14" id="KW-0813">Transport</keyword>